<evidence type="ECO:0000313" key="3">
    <source>
        <dbReference type="EMBL" id="OLQ08156.1"/>
    </source>
</evidence>
<dbReference type="Gene3D" id="2.60.40.150">
    <property type="entry name" value="C2 domain"/>
    <property type="match status" value="1"/>
</dbReference>
<feature type="region of interest" description="Disordered" evidence="1">
    <location>
        <begin position="494"/>
        <end position="515"/>
    </location>
</feature>
<protein>
    <submittedName>
        <fullName evidence="3">Centrosomal protein of 76 kDa</fullName>
    </submittedName>
</protein>
<dbReference type="AlphaFoldDB" id="A0A1Q9EL37"/>
<gene>
    <name evidence="3" type="primary">cep76</name>
    <name evidence="3" type="ORF">AK812_SmicGene8344</name>
</gene>
<proteinExistence type="predicted"/>
<dbReference type="InterPro" id="IPR035892">
    <property type="entry name" value="C2_domain_sf"/>
</dbReference>
<organism evidence="3 4">
    <name type="scientific">Symbiodinium microadriaticum</name>
    <name type="common">Dinoflagellate</name>
    <name type="synonym">Zooxanthella microadriatica</name>
    <dbReference type="NCBI Taxonomy" id="2951"/>
    <lineage>
        <taxon>Eukaryota</taxon>
        <taxon>Sar</taxon>
        <taxon>Alveolata</taxon>
        <taxon>Dinophyceae</taxon>
        <taxon>Suessiales</taxon>
        <taxon>Symbiodiniaceae</taxon>
        <taxon>Symbiodinium</taxon>
    </lineage>
</organism>
<dbReference type="PANTHER" id="PTHR46436:SF2">
    <property type="entry name" value="CHROMOSOME UNDETERMINED SCAFFOLD_119, WHOLE GENOME SHOTGUN SEQUENCE"/>
    <property type="match status" value="1"/>
</dbReference>
<evidence type="ECO:0000313" key="4">
    <source>
        <dbReference type="Proteomes" id="UP000186817"/>
    </source>
</evidence>
<name>A0A1Q9EL37_SYMMI</name>
<dbReference type="SUPFAM" id="SSF49562">
    <property type="entry name" value="C2 domain (Calcium/lipid-binding domain, CaLB)"/>
    <property type="match status" value="1"/>
</dbReference>
<evidence type="ECO:0000259" key="2">
    <source>
        <dbReference type="PROSITE" id="PS50004"/>
    </source>
</evidence>
<dbReference type="EMBL" id="LSRX01000123">
    <property type="protein sequence ID" value="OLQ08156.1"/>
    <property type="molecule type" value="Genomic_DNA"/>
</dbReference>
<feature type="domain" description="C2" evidence="2">
    <location>
        <begin position="618"/>
        <end position="735"/>
    </location>
</feature>
<dbReference type="CDD" id="cd00030">
    <property type="entry name" value="C2"/>
    <property type="match status" value="1"/>
</dbReference>
<keyword evidence="4" id="KW-1185">Reference proteome</keyword>
<feature type="compositionally biased region" description="Acidic residues" evidence="1">
    <location>
        <begin position="789"/>
        <end position="805"/>
    </location>
</feature>
<accession>A0A1Q9EL37</accession>
<reference evidence="3 4" key="1">
    <citation type="submission" date="2016-02" db="EMBL/GenBank/DDBJ databases">
        <title>Genome analysis of coral dinoflagellate symbionts highlights evolutionary adaptations to a symbiotic lifestyle.</title>
        <authorList>
            <person name="Aranda M."/>
            <person name="Li Y."/>
            <person name="Liew Y.J."/>
            <person name="Baumgarten S."/>
            <person name="Simakov O."/>
            <person name="Wilson M."/>
            <person name="Piel J."/>
            <person name="Ashoor H."/>
            <person name="Bougouffa S."/>
            <person name="Bajic V.B."/>
            <person name="Ryu T."/>
            <person name="Ravasi T."/>
            <person name="Bayer T."/>
            <person name="Micklem G."/>
            <person name="Kim H."/>
            <person name="Bhak J."/>
            <person name="Lajeunesse T.C."/>
            <person name="Voolstra C.R."/>
        </authorList>
    </citation>
    <scope>NUCLEOTIDE SEQUENCE [LARGE SCALE GENOMIC DNA]</scope>
    <source>
        <strain evidence="3 4">CCMP2467</strain>
    </source>
</reference>
<feature type="region of interest" description="Disordered" evidence="1">
    <location>
        <begin position="786"/>
        <end position="805"/>
    </location>
</feature>
<dbReference type="OrthoDB" id="5527234at2759"/>
<sequence>MYAHVRLWRAPSDANHRLWISWKERVDEAESTNWVVSSVGLGLLSGILWQVQPANDDPQSAGELTRGLVSMSSLLSPREKEVYDKVVKQLANRGFRLGELLTFWKRLIDGQLMPGFDPQRSLTNDVVRRAIIPETRLGYGGCALATKWSSAETKPQVMVTHNWTNGFGSLVSAILADALGRASYQEVAAQIATASGLERVQEKLGGKQETTYWVCAFCINQHASICAGFGPEPPQGTPEWAAWDRRRHDSVTGEGFVLCNCLVEKVFSHTDARCELNKFDDMMTHLAQQVGRFAQLIVVDDAFDVLYRAWCVAEIFEANVLGMESRIQVSSQDAVDQNYDRLSLLDVRQCTASSQADKEMIMAKIADVEVFNWKIQQLVFGEEMGLFSQWVDGNERSRQVGRILRRCVIRAESTQGKSVRPSRRCCASFRLLASLSDDSEVAATEEETQKKGFQIGNVFVQCLCSEIMRFDIALNNWQFLPKPELKDNTTKKKLRLGIPTGPKKGNDTFETEPSDPPVYSWARGGMFIYKGTKESLNNEVLTIEVLGQKAGQWAPQGKALVGLRGAIDYPIAVGVVKILTTSKNDYVQGRAGGSISMAMRSLALKPGQNDEDSSVPRPMQDLTSLTMYYIQGSVQHLVVTVNGADGLPVADPDYGSSNPFVRVKYDGTVEQSPVVMASLAPCWNHTFYIPVRFIDPCIYKDKAYKKNIFPEELVESFCPELWSQMSRTAVSARTVALHKTGRSFAVIQGLALDAFDSLDDRKKLACAARQIQELCDRSLELIRASSVHEEEEEDEPPDEGGEAEVDSDLGAEGMLLTLLKISTSMSFSAAADRTSAIRQEMKSKGFLDIEVWHWDGVPTEFLGAFKLDLQKTRFGQQVERALCRDVVKTKQIENTTDEADREKDDTGDATVGIDPALAKVHNTLMYEGRREKITGSSLATMATPTISFDCYFLPDFKPEFSNSFPEQDQEDIASEQLFAPAYKRWKEVFSELNEAYQIWFPDSPPKRRWTSSFTNTEGKVLPLPRLITPLALPADLGSPLAIMHWIKCIEYNAPARQRACGQINLWQTPSDILALRRGSVQDHAVLLCCALQGLKKDAWVCVGSVEGGNEHTWVMTREGYGTVTFWEVTTGAKYHLGQRWLGRSGDQCIPQVDKRFKDRQVLADWKGDASLQERANFSRQQHLQGMDQLTRLPVAPWPELCKKEMSKASERLKG</sequence>
<dbReference type="Proteomes" id="UP000186817">
    <property type="component" value="Unassembled WGS sequence"/>
</dbReference>
<dbReference type="InterPro" id="IPR000008">
    <property type="entry name" value="C2_dom"/>
</dbReference>
<dbReference type="InterPro" id="IPR056290">
    <property type="entry name" value="CEPT76/DRC7_peptidase-like_dom"/>
</dbReference>
<evidence type="ECO:0000256" key="1">
    <source>
        <dbReference type="SAM" id="MobiDB-lite"/>
    </source>
</evidence>
<dbReference type="InterPro" id="IPR052299">
    <property type="entry name" value="CEP76"/>
</dbReference>
<dbReference type="Pfam" id="PF00168">
    <property type="entry name" value="C2"/>
    <property type="match status" value="2"/>
</dbReference>
<comment type="caution">
    <text evidence="3">The sequence shown here is derived from an EMBL/GenBank/DDBJ whole genome shotgun (WGS) entry which is preliminary data.</text>
</comment>
<dbReference type="Pfam" id="PF24656">
    <property type="entry name" value="CEPT76_peptidase"/>
    <property type="match status" value="1"/>
</dbReference>
<dbReference type="PROSITE" id="PS50004">
    <property type="entry name" value="C2"/>
    <property type="match status" value="1"/>
</dbReference>
<dbReference type="PANTHER" id="PTHR46436">
    <property type="entry name" value="CENTROSOMAL PROTEIN OF 76 KDA"/>
    <property type="match status" value="1"/>
</dbReference>